<evidence type="ECO:0008006" key="9">
    <source>
        <dbReference type="Google" id="ProtNLM"/>
    </source>
</evidence>
<evidence type="ECO:0000256" key="2">
    <source>
        <dbReference type="ARBA" id="ARBA00022525"/>
    </source>
</evidence>
<comment type="subcellular location">
    <subcellularLocation>
        <location evidence="1">Secreted</location>
    </subcellularLocation>
</comment>
<accession>A0A1G1Y9L1</accession>
<dbReference type="InterPro" id="IPR059100">
    <property type="entry name" value="TSP3_bac"/>
</dbReference>
<evidence type="ECO:0000256" key="3">
    <source>
        <dbReference type="ARBA" id="ARBA00022729"/>
    </source>
</evidence>
<dbReference type="AlphaFoldDB" id="A0A1G1Y9L1"/>
<feature type="signal peptide" evidence="6">
    <location>
        <begin position="1"/>
        <end position="20"/>
    </location>
</feature>
<evidence type="ECO:0000256" key="5">
    <source>
        <dbReference type="SAM" id="MobiDB-lite"/>
    </source>
</evidence>
<evidence type="ECO:0000256" key="6">
    <source>
        <dbReference type="SAM" id="SignalP"/>
    </source>
</evidence>
<feature type="chain" id="PRO_5009581503" description="HYR domain-containing protein" evidence="6">
    <location>
        <begin position="21"/>
        <end position="836"/>
    </location>
</feature>
<dbReference type="Pfam" id="PF18884">
    <property type="entry name" value="TSP3_bac"/>
    <property type="match status" value="2"/>
</dbReference>
<comment type="caution">
    <text evidence="7">The sequence shown here is derived from an EMBL/GenBank/DDBJ whole genome shotgun (WGS) entry which is preliminary data.</text>
</comment>
<feature type="compositionally biased region" description="Gly residues" evidence="5">
    <location>
        <begin position="518"/>
        <end position="528"/>
    </location>
</feature>
<evidence type="ECO:0000256" key="4">
    <source>
        <dbReference type="ARBA" id="ARBA00022837"/>
    </source>
</evidence>
<keyword evidence="3 6" id="KW-0732">Signal</keyword>
<organism evidence="7 8">
    <name type="scientific">Candidatus Buchananbacteria bacterium RIFCSPHIGHO2_01_FULL_46_12</name>
    <dbReference type="NCBI Taxonomy" id="1797536"/>
    <lineage>
        <taxon>Bacteria</taxon>
        <taxon>Candidatus Buchananiibacteriota</taxon>
    </lineage>
</organism>
<evidence type="ECO:0000256" key="1">
    <source>
        <dbReference type="ARBA" id="ARBA00004613"/>
    </source>
</evidence>
<keyword evidence="4" id="KW-0106">Calcium</keyword>
<gene>
    <name evidence="7" type="ORF">A2663_01685</name>
</gene>
<evidence type="ECO:0000313" key="8">
    <source>
        <dbReference type="Proteomes" id="UP000178432"/>
    </source>
</evidence>
<sequence length="836" mass="86409">MSKKLLFLACAAALAVVLTGCEIKGANIYQISFNAVASAKPDAAIDSNGDLHAVYDRDGSVYYKKNRGIEQLAAAGTDASVAVGSDNIPQVVYLDSGSVKFTKLNGAWTAPETLGAGDWATIDVDSLNNAYVAFSALGTDGRSDIIYATNASGGFVSALVLDGKFDVVNDLDDQGLPYTYTTNYSYIKPVIKLNSNGNYYIAYINTSDDGEDIGVKSDLASADFTSGTGGDFSKNALVLDSSGNALIVAGDKTSSSITRIMIDYANTNGGISTVGTVYSDGPIDNPTGAVIVANEANEEVVASNSVSGIKSFAKNADSGFNLVDSGNEYIDSSNPVVILGAGSFYVYYEKSGNIWLATDQSIADSNPPVVSGVIEGGLYNTSKTITFTDDESVPTATLDGAAFASGDTASAGGAHILVVTDGTNSATVNFTIDTVAPVITGVSDGSTYTSAIAGIDFSDGAGSGIATATLNGGAFASGAGVSTNGAYTLIVTDNAGNAATVAFTIDIPVPVTPPTPSTGGGSGGGGGPAPTIPSVTSISINTGAAQTETANVTLTLGATNASTMLISNKPDFSDATAWLTYAATKAWTLTSGAGVKTVYVKFRSSNGGESAAINDTILFTAGASTTLTPKILGAAYTDVTAEEQALITKIDNKLVRRLAGRILLQVQRFGQAWYLDPLSLKKYYLADGQQAYQALRKFGLGISNADLAKIPVGYESRFIMTDSDNDGLADKLEEALGTNPLIADTDGDGVNDGNEVLKQGTNPLGSGKLITLKTLVDRLKGRILIQVESRGEAWYVNPVDGKRYYMNNGEAAYQIMRFLSLGITDSDIHKIPVGSF</sequence>
<reference evidence="7 8" key="1">
    <citation type="journal article" date="2016" name="Nat. Commun.">
        <title>Thousands of microbial genomes shed light on interconnected biogeochemical processes in an aquifer system.</title>
        <authorList>
            <person name="Anantharaman K."/>
            <person name="Brown C.T."/>
            <person name="Hug L.A."/>
            <person name="Sharon I."/>
            <person name="Castelle C.J."/>
            <person name="Probst A.J."/>
            <person name="Thomas B.C."/>
            <person name="Singh A."/>
            <person name="Wilkins M.J."/>
            <person name="Karaoz U."/>
            <person name="Brodie E.L."/>
            <person name="Williams K.H."/>
            <person name="Hubbard S.S."/>
            <person name="Banfield J.F."/>
        </authorList>
    </citation>
    <scope>NUCLEOTIDE SEQUENCE [LARGE SCALE GENOMIC DNA]</scope>
</reference>
<protein>
    <recommendedName>
        <fullName evidence="9">HYR domain-containing protein</fullName>
    </recommendedName>
</protein>
<dbReference type="PROSITE" id="PS51257">
    <property type="entry name" value="PROKAR_LIPOPROTEIN"/>
    <property type="match status" value="1"/>
</dbReference>
<name>A0A1G1Y9L1_9BACT</name>
<dbReference type="Proteomes" id="UP000178432">
    <property type="component" value="Unassembled WGS sequence"/>
</dbReference>
<feature type="region of interest" description="Disordered" evidence="5">
    <location>
        <begin position="511"/>
        <end position="530"/>
    </location>
</feature>
<evidence type="ECO:0000313" key="7">
    <source>
        <dbReference type="EMBL" id="OGY48420.1"/>
    </source>
</evidence>
<proteinExistence type="predicted"/>
<dbReference type="EMBL" id="MHIF01000013">
    <property type="protein sequence ID" value="OGY48420.1"/>
    <property type="molecule type" value="Genomic_DNA"/>
</dbReference>
<keyword evidence="2" id="KW-0964">Secreted</keyword>